<organism evidence="2 3">
    <name type="scientific">Streptomyces globisporus</name>
    <dbReference type="NCBI Taxonomy" id="1908"/>
    <lineage>
        <taxon>Bacteria</taxon>
        <taxon>Bacillati</taxon>
        <taxon>Actinomycetota</taxon>
        <taxon>Actinomycetes</taxon>
        <taxon>Kitasatosporales</taxon>
        <taxon>Streptomycetaceae</taxon>
        <taxon>Streptomyces</taxon>
    </lineage>
</organism>
<dbReference type="EMBL" id="CAKXYP010000017">
    <property type="protein sequence ID" value="CAH9418283.1"/>
    <property type="molecule type" value="Genomic_DNA"/>
</dbReference>
<comment type="caution">
    <text evidence="2">The sequence shown here is derived from an EMBL/GenBank/DDBJ whole genome shotgun (WGS) entry which is preliminary data.</text>
</comment>
<proteinExistence type="predicted"/>
<dbReference type="Proteomes" id="UP001154015">
    <property type="component" value="Unassembled WGS sequence"/>
</dbReference>
<evidence type="ECO:0000256" key="1">
    <source>
        <dbReference type="SAM" id="MobiDB-lite"/>
    </source>
</evidence>
<keyword evidence="3" id="KW-1185">Reference proteome</keyword>
<protein>
    <submittedName>
        <fullName evidence="2">Uncharacterized protein</fullName>
    </submittedName>
</protein>
<gene>
    <name evidence="2" type="ORF">SGL43_05332</name>
</gene>
<accession>A0ABN8V7P5</accession>
<sequence>MCPPPRAAFRIPGSGAPDQASVTKRRGQVSCVERIGARGAGQGRVKEPTPRVG</sequence>
<reference evidence="2" key="1">
    <citation type="submission" date="2022-03" db="EMBL/GenBank/DDBJ databases">
        <authorList>
            <person name="Leyn A S."/>
        </authorList>
    </citation>
    <scope>NUCLEOTIDE SEQUENCE</scope>
    <source>
        <strain evidence="2">Streptomyces globisporus 4-3</strain>
    </source>
</reference>
<name>A0ABN8V7P5_STRGL</name>
<evidence type="ECO:0000313" key="2">
    <source>
        <dbReference type="EMBL" id="CAH9418283.1"/>
    </source>
</evidence>
<evidence type="ECO:0000313" key="3">
    <source>
        <dbReference type="Proteomes" id="UP001154015"/>
    </source>
</evidence>
<feature type="region of interest" description="Disordered" evidence="1">
    <location>
        <begin position="1"/>
        <end position="28"/>
    </location>
</feature>